<feature type="transmembrane region" description="Helical" evidence="1">
    <location>
        <begin position="25"/>
        <end position="44"/>
    </location>
</feature>
<evidence type="ECO:0000313" key="2">
    <source>
        <dbReference type="EMBL" id="MFI0794298.1"/>
    </source>
</evidence>
<proteinExistence type="predicted"/>
<evidence type="ECO:0000313" key="3">
    <source>
        <dbReference type="Proteomes" id="UP001611075"/>
    </source>
</evidence>
<gene>
    <name evidence="2" type="ORF">ACH4OY_16665</name>
</gene>
<keyword evidence="1" id="KW-1133">Transmembrane helix</keyword>
<comment type="caution">
    <text evidence="2">The sequence shown here is derived from an EMBL/GenBank/DDBJ whole genome shotgun (WGS) entry which is preliminary data.</text>
</comment>
<evidence type="ECO:0000256" key="1">
    <source>
        <dbReference type="SAM" id="Phobius"/>
    </source>
</evidence>
<protein>
    <submittedName>
        <fullName evidence="2">Uncharacterized protein</fullName>
    </submittedName>
</protein>
<organism evidence="2 3">
    <name type="scientific">Micromonospora rubida</name>
    <dbReference type="NCBI Taxonomy" id="2697657"/>
    <lineage>
        <taxon>Bacteria</taxon>
        <taxon>Bacillati</taxon>
        <taxon>Actinomycetota</taxon>
        <taxon>Actinomycetes</taxon>
        <taxon>Micromonosporales</taxon>
        <taxon>Micromonosporaceae</taxon>
        <taxon>Micromonospora</taxon>
    </lineage>
</organism>
<sequence>MSVDHEVAAAEDEPVPGIAVTTATVVGYGLAAAVLVGWFLYGWLVQQQGFVASVGESAGAGFALLLAVSVVGTMRRSRR</sequence>
<accession>A0ABW7SKS7</accession>
<dbReference type="EMBL" id="JBIRPU010000010">
    <property type="protein sequence ID" value="MFI0794298.1"/>
    <property type="molecule type" value="Genomic_DNA"/>
</dbReference>
<name>A0ABW7SKS7_9ACTN</name>
<dbReference type="Proteomes" id="UP001611075">
    <property type="component" value="Unassembled WGS sequence"/>
</dbReference>
<reference evidence="2 3" key="1">
    <citation type="submission" date="2024-10" db="EMBL/GenBank/DDBJ databases">
        <title>The Natural Products Discovery Center: Release of the First 8490 Sequenced Strains for Exploring Actinobacteria Biosynthetic Diversity.</title>
        <authorList>
            <person name="Kalkreuter E."/>
            <person name="Kautsar S.A."/>
            <person name="Yang D."/>
            <person name="Bader C.D."/>
            <person name="Teijaro C.N."/>
            <person name="Fluegel L."/>
            <person name="Davis C.M."/>
            <person name="Simpson J.R."/>
            <person name="Lauterbach L."/>
            <person name="Steele A.D."/>
            <person name="Gui C."/>
            <person name="Meng S."/>
            <person name="Li G."/>
            <person name="Viehrig K."/>
            <person name="Ye F."/>
            <person name="Su P."/>
            <person name="Kiefer A.F."/>
            <person name="Nichols A."/>
            <person name="Cepeda A.J."/>
            <person name="Yan W."/>
            <person name="Fan B."/>
            <person name="Jiang Y."/>
            <person name="Adhikari A."/>
            <person name="Zheng C.-J."/>
            <person name="Schuster L."/>
            <person name="Cowan T.M."/>
            <person name="Smanski M.J."/>
            <person name="Chevrette M.G."/>
            <person name="De Carvalho L.P.S."/>
            <person name="Shen B."/>
        </authorList>
    </citation>
    <scope>NUCLEOTIDE SEQUENCE [LARGE SCALE GENOMIC DNA]</scope>
    <source>
        <strain evidence="2 3">NPDC021253</strain>
    </source>
</reference>
<keyword evidence="1" id="KW-0472">Membrane</keyword>
<dbReference type="RefSeq" id="WP_396680479.1">
    <property type="nucleotide sequence ID" value="NZ_JBIRPU010000010.1"/>
</dbReference>
<feature type="transmembrane region" description="Helical" evidence="1">
    <location>
        <begin position="50"/>
        <end position="71"/>
    </location>
</feature>
<keyword evidence="3" id="KW-1185">Reference proteome</keyword>
<keyword evidence="1" id="KW-0812">Transmembrane</keyword>